<sequence>MPVHLGPHQTDLGQFQVPVQSRFKTGTAFYFKPFYMGSMVEGGRSGRNMTGVLSTFGCLVKVIRSFYCTSVLTSDATPSTSYRYFSTETPLQKPSYVTQLASVLPYHNPINTSSSTDQKTAPKWLPTFLSSCFLLSSRLSSLPLTANSLNSPLLTITVKGMEKKTSLHFYFHDIPGGKNQTSTTIAQPLNMTAAANFLGSTSRADVLLREGPEPISKLVGRAQGIYAFASQHNAVLLMVMNFAFVDGIYNGSSLSILGRKAIFDIVREMPVAGGSGVFRLARGHALAKTFSFNLKAGVAVIEYMSVVHF</sequence>
<comment type="caution">
    <text evidence="5">The sequence shown here is derived from an EMBL/GenBank/DDBJ whole genome shotgun (WGS) entry which is preliminary data.</text>
</comment>
<accession>A0A4U5Q5R4</accession>
<keyword evidence="3 4" id="KW-0964">Secreted</keyword>
<dbReference type="GO" id="GO:0048046">
    <property type="term" value="C:apoplast"/>
    <property type="evidence" value="ECO:0007669"/>
    <property type="project" value="UniProtKB-SubCell"/>
</dbReference>
<comment type="similarity">
    <text evidence="1 4">Belongs to the plant dirigent protein family.</text>
</comment>
<evidence type="ECO:0000256" key="4">
    <source>
        <dbReference type="RuleBase" id="RU363099"/>
    </source>
</evidence>
<evidence type="ECO:0000256" key="3">
    <source>
        <dbReference type="ARBA" id="ARBA00022525"/>
    </source>
</evidence>
<gene>
    <name evidence="5" type="ORF">D5086_0000147650</name>
</gene>
<proteinExistence type="inferred from homology"/>
<dbReference type="EMBL" id="RCHU01000476">
    <property type="protein sequence ID" value="TKS03957.1"/>
    <property type="molecule type" value="Genomic_DNA"/>
</dbReference>
<protein>
    <recommendedName>
        <fullName evidence="4">Dirigent protein</fullName>
    </recommendedName>
</protein>
<comment type="subcellular location">
    <subcellularLocation>
        <location evidence="4">Secreted</location>
        <location evidence="4">Extracellular space</location>
        <location evidence="4">Apoplast</location>
    </subcellularLocation>
</comment>
<evidence type="ECO:0000256" key="1">
    <source>
        <dbReference type="ARBA" id="ARBA00010746"/>
    </source>
</evidence>
<dbReference type="InterPro" id="IPR004265">
    <property type="entry name" value="Dirigent"/>
</dbReference>
<dbReference type="Gene3D" id="2.40.480.10">
    <property type="entry name" value="Allene oxide cyclase-like"/>
    <property type="match status" value="1"/>
</dbReference>
<comment type="subunit">
    <text evidence="2 4">Homodimer.</text>
</comment>
<reference evidence="5" key="1">
    <citation type="submission" date="2018-10" db="EMBL/GenBank/DDBJ databases">
        <title>Population genomic analysis revealed the cold adaptation of white poplar.</title>
        <authorList>
            <person name="Liu Y.-J."/>
        </authorList>
    </citation>
    <scope>NUCLEOTIDE SEQUENCE [LARGE SCALE GENOMIC DNA]</scope>
    <source>
        <strain evidence="5">PAL-ZL1</strain>
    </source>
</reference>
<dbReference type="AlphaFoldDB" id="A0A4U5Q5R4"/>
<dbReference type="InterPro" id="IPR044859">
    <property type="entry name" value="Allene_oxi_cyc_Dirigent"/>
</dbReference>
<dbReference type="PANTHER" id="PTHR21495">
    <property type="entry name" value="NUCLEOPORIN-RELATED"/>
    <property type="match status" value="1"/>
</dbReference>
<comment type="function">
    <text evidence="4">Dirigent proteins impart stereoselectivity on the phenoxy radical-coupling reaction, yielding optically active lignans from two molecules of coniferyl alcohol in the biosynthesis of lignans, flavonolignans, and alkaloids and thus plays a central role in plant secondary metabolism.</text>
</comment>
<organism evidence="5">
    <name type="scientific">Populus alba</name>
    <name type="common">White poplar</name>
    <dbReference type="NCBI Taxonomy" id="43335"/>
    <lineage>
        <taxon>Eukaryota</taxon>
        <taxon>Viridiplantae</taxon>
        <taxon>Streptophyta</taxon>
        <taxon>Embryophyta</taxon>
        <taxon>Tracheophyta</taxon>
        <taxon>Spermatophyta</taxon>
        <taxon>Magnoliopsida</taxon>
        <taxon>eudicotyledons</taxon>
        <taxon>Gunneridae</taxon>
        <taxon>Pentapetalae</taxon>
        <taxon>rosids</taxon>
        <taxon>fabids</taxon>
        <taxon>Malpighiales</taxon>
        <taxon>Salicaceae</taxon>
        <taxon>Saliceae</taxon>
        <taxon>Populus</taxon>
    </lineage>
</organism>
<keyword evidence="4" id="KW-0052">Apoplast</keyword>
<dbReference type="Pfam" id="PF03018">
    <property type="entry name" value="Dirigent"/>
    <property type="match status" value="1"/>
</dbReference>
<dbReference type="GO" id="GO:0009699">
    <property type="term" value="P:phenylpropanoid biosynthetic process"/>
    <property type="evidence" value="ECO:0007669"/>
    <property type="project" value="UniProtKB-ARBA"/>
</dbReference>
<name>A0A4U5Q5R4_POPAL</name>
<dbReference type="STRING" id="43335.A0A4U5Q5R4"/>
<evidence type="ECO:0000313" key="5">
    <source>
        <dbReference type="EMBL" id="TKS03957.1"/>
    </source>
</evidence>
<evidence type="ECO:0000256" key="2">
    <source>
        <dbReference type="ARBA" id="ARBA00011738"/>
    </source>
</evidence>